<dbReference type="EMBL" id="APBN01000001">
    <property type="protein sequence ID" value="EMT54451.1"/>
    <property type="molecule type" value="Genomic_DNA"/>
</dbReference>
<reference evidence="1 2" key="1">
    <citation type="submission" date="2013-03" db="EMBL/GenBank/DDBJ databases">
        <title>Assembly of a new bacterial strain Brevibacillus borstelensis AK1.</title>
        <authorList>
            <person name="Rajan I."/>
            <person name="PoliReddy D."/>
            <person name="Sugumar T."/>
            <person name="Rathinam K."/>
            <person name="Alqarawi S."/>
            <person name="Khalil A.B."/>
            <person name="Sivakumar N."/>
        </authorList>
    </citation>
    <scope>NUCLEOTIDE SEQUENCE [LARGE SCALE GENOMIC DNA]</scope>
    <source>
        <strain evidence="1 2">AK1</strain>
    </source>
</reference>
<dbReference type="PANTHER" id="PTHR37171:SF1">
    <property type="entry name" value="SERINE_THREONINE-PROTEIN KINASE YRZF-RELATED"/>
    <property type="match status" value="1"/>
</dbReference>
<dbReference type="InterPro" id="IPR011009">
    <property type="entry name" value="Kinase-like_dom_sf"/>
</dbReference>
<organism evidence="1 2">
    <name type="scientific">Brevibacillus borstelensis AK1</name>
    <dbReference type="NCBI Taxonomy" id="1300222"/>
    <lineage>
        <taxon>Bacteria</taxon>
        <taxon>Bacillati</taxon>
        <taxon>Bacillota</taxon>
        <taxon>Bacilli</taxon>
        <taxon>Bacillales</taxon>
        <taxon>Paenibacillaceae</taxon>
        <taxon>Brevibacillus</taxon>
    </lineage>
</organism>
<evidence type="ECO:0000313" key="1">
    <source>
        <dbReference type="EMBL" id="EMT54451.1"/>
    </source>
</evidence>
<dbReference type="InterPro" id="IPR052396">
    <property type="entry name" value="Meiotic_Drive_Suppr_Kinase"/>
</dbReference>
<name>M8E576_9BACL</name>
<proteinExistence type="predicted"/>
<dbReference type="SUPFAM" id="SSF56112">
    <property type="entry name" value="Protein kinase-like (PK-like)"/>
    <property type="match status" value="1"/>
</dbReference>
<dbReference type="PATRIC" id="fig|1300222.3.peg.537"/>
<evidence type="ECO:0000313" key="2">
    <source>
        <dbReference type="Proteomes" id="UP000012081"/>
    </source>
</evidence>
<sequence length="235" mass="27771">MLFLHQTAKCQLFTHERSGHMRIHRDVLTPFLQTVKIESRSPDDPVVVLSTPYPWELVGTGNYAAVFGHPDYPDVVVKLYAPGRPGWEQEVEVYRKLGETRSFPVCYQAEPHYLVLKRIRGISLYDCFRYGIPVPPQVIEDVEEALQEARSKGLFPHDVHGKNVLMDRGRGYLIDVSDYYKSDKPDSKWRDLRKAYYRFYLPFIKDRGWKMPLWLLEGIRRGYRYYKKLSRLLRK</sequence>
<dbReference type="PANTHER" id="PTHR37171">
    <property type="entry name" value="SERINE/THREONINE-PROTEIN KINASE YRZF-RELATED"/>
    <property type="match status" value="1"/>
</dbReference>
<dbReference type="AlphaFoldDB" id="M8E576"/>
<comment type="caution">
    <text evidence="1">The sequence shown here is derived from an EMBL/GenBank/DDBJ whole genome shotgun (WGS) entry which is preliminary data.</text>
</comment>
<keyword evidence="2" id="KW-1185">Reference proteome</keyword>
<accession>M8E576</accession>
<dbReference type="STRING" id="1300222.I532_02565"/>
<protein>
    <recommendedName>
        <fullName evidence="3">Serine/threonine protein kinase</fullName>
    </recommendedName>
</protein>
<evidence type="ECO:0008006" key="3">
    <source>
        <dbReference type="Google" id="ProtNLM"/>
    </source>
</evidence>
<dbReference type="Proteomes" id="UP000012081">
    <property type="component" value="Unassembled WGS sequence"/>
</dbReference>
<gene>
    <name evidence="1" type="ORF">I532_02565</name>
</gene>